<evidence type="ECO:0000256" key="6">
    <source>
        <dbReference type="ARBA" id="ARBA00023242"/>
    </source>
</evidence>
<dbReference type="Proteomes" id="UP000008792">
    <property type="component" value="Unassembled WGS sequence"/>
</dbReference>
<feature type="transmembrane region" description="Helical" evidence="8">
    <location>
        <begin position="288"/>
        <end position="306"/>
    </location>
</feature>
<dbReference type="HOGENOM" id="CLU_398103_0_0_1"/>
<dbReference type="OMA" id="QPHFNRL"/>
<proteinExistence type="inferred from homology"/>
<reference evidence="10 11" key="1">
    <citation type="journal article" date="2007" name="Nature">
        <title>Evolution of genes and genomes on the Drosophila phylogeny.</title>
        <authorList>
            <consortium name="Drosophila 12 Genomes Consortium"/>
            <person name="Clark A.G."/>
            <person name="Eisen M.B."/>
            <person name="Smith D.R."/>
            <person name="Bergman C.M."/>
            <person name="Oliver B."/>
            <person name="Markow T.A."/>
            <person name="Kaufman T.C."/>
            <person name="Kellis M."/>
            <person name="Gelbart W."/>
            <person name="Iyer V.N."/>
            <person name="Pollard D.A."/>
            <person name="Sackton T.B."/>
            <person name="Larracuente A.M."/>
            <person name="Singh N.D."/>
            <person name="Abad J.P."/>
            <person name="Abt D.N."/>
            <person name="Adryan B."/>
            <person name="Aguade M."/>
            <person name="Akashi H."/>
            <person name="Anderson W.W."/>
            <person name="Aquadro C.F."/>
            <person name="Ardell D.H."/>
            <person name="Arguello R."/>
            <person name="Artieri C.G."/>
            <person name="Barbash D.A."/>
            <person name="Barker D."/>
            <person name="Barsanti P."/>
            <person name="Batterham P."/>
            <person name="Batzoglou S."/>
            <person name="Begun D."/>
            <person name="Bhutkar A."/>
            <person name="Blanco E."/>
            <person name="Bosak S.A."/>
            <person name="Bradley R.K."/>
            <person name="Brand A.D."/>
            <person name="Brent M.R."/>
            <person name="Brooks A.N."/>
            <person name="Brown R.H."/>
            <person name="Butlin R.K."/>
            <person name="Caggese C."/>
            <person name="Calvi B.R."/>
            <person name="Bernardo de Carvalho A."/>
            <person name="Caspi A."/>
            <person name="Castrezana S."/>
            <person name="Celniker S.E."/>
            <person name="Chang J.L."/>
            <person name="Chapple C."/>
            <person name="Chatterji S."/>
            <person name="Chinwalla A."/>
            <person name="Civetta A."/>
            <person name="Clifton S.W."/>
            <person name="Comeron J.M."/>
            <person name="Costello J.C."/>
            <person name="Coyne J.A."/>
            <person name="Daub J."/>
            <person name="David R.G."/>
            <person name="Delcher A.L."/>
            <person name="Delehaunty K."/>
            <person name="Do C.B."/>
            <person name="Ebling H."/>
            <person name="Edwards K."/>
            <person name="Eickbush T."/>
            <person name="Evans J.D."/>
            <person name="Filipski A."/>
            <person name="Findeiss S."/>
            <person name="Freyhult E."/>
            <person name="Fulton L."/>
            <person name="Fulton R."/>
            <person name="Garcia A.C."/>
            <person name="Gardiner A."/>
            <person name="Garfield D.A."/>
            <person name="Garvin B.E."/>
            <person name="Gibson G."/>
            <person name="Gilbert D."/>
            <person name="Gnerre S."/>
            <person name="Godfrey J."/>
            <person name="Good R."/>
            <person name="Gotea V."/>
            <person name="Gravely B."/>
            <person name="Greenberg A.J."/>
            <person name="Griffiths-Jones S."/>
            <person name="Gross S."/>
            <person name="Guigo R."/>
            <person name="Gustafson E.A."/>
            <person name="Haerty W."/>
            <person name="Hahn M.W."/>
            <person name="Halligan D.L."/>
            <person name="Halpern A.L."/>
            <person name="Halter G.M."/>
            <person name="Han M.V."/>
            <person name="Heger A."/>
            <person name="Hillier L."/>
            <person name="Hinrichs A.S."/>
            <person name="Holmes I."/>
            <person name="Hoskins R.A."/>
            <person name="Hubisz M.J."/>
            <person name="Hultmark D."/>
            <person name="Huntley M.A."/>
            <person name="Jaffe D.B."/>
            <person name="Jagadeeshan S."/>
            <person name="Jeck W.R."/>
            <person name="Johnson J."/>
            <person name="Jones C.D."/>
            <person name="Jordan W.C."/>
            <person name="Karpen G.H."/>
            <person name="Kataoka E."/>
            <person name="Keightley P.D."/>
            <person name="Kheradpour P."/>
            <person name="Kirkness E.F."/>
            <person name="Koerich L.B."/>
            <person name="Kristiansen K."/>
            <person name="Kudrna D."/>
            <person name="Kulathinal R.J."/>
            <person name="Kumar S."/>
            <person name="Kwok R."/>
            <person name="Lander E."/>
            <person name="Langley C.H."/>
            <person name="Lapoint R."/>
            <person name="Lazzaro B.P."/>
            <person name="Lee S.J."/>
            <person name="Levesque L."/>
            <person name="Li R."/>
            <person name="Lin C.F."/>
            <person name="Lin M.F."/>
            <person name="Lindblad-Toh K."/>
            <person name="Llopart A."/>
            <person name="Long M."/>
            <person name="Low L."/>
            <person name="Lozovsky E."/>
            <person name="Lu J."/>
            <person name="Luo M."/>
            <person name="Machado C.A."/>
            <person name="Makalowski W."/>
            <person name="Marzo M."/>
            <person name="Matsuda M."/>
            <person name="Matzkin L."/>
            <person name="McAllister B."/>
            <person name="McBride C.S."/>
            <person name="McKernan B."/>
            <person name="McKernan K."/>
            <person name="Mendez-Lago M."/>
            <person name="Minx P."/>
            <person name="Mollenhauer M.U."/>
            <person name="Montooth K."/>
            <person name="Mount S.M."/>
            <person name="Mu X."/>
            <person name="Myers E."/>
            <person name="Negre B."/>
            <person name="Newfeld S."/>
            <person name="Nielsen R."/>
            <person name="Noor M.A."/>
            <person name="O'Grady P."/>
            <person name="Pachter L."/>
            <person name="Papaceit M."/>
            <person name="Parisi M.J."/>
            <person name="Parisi M."/>
            <person name="Parts L."/>
            <person name="Pedersen J.S."/>
            <person name="Pesole G."/>
            <person name="Phillippy A.M."/>
            <person name="Ponting C.P."/>
            <person name="Pop M."/>
            <person name="Porcelli D."/>
            <person name="Powell J.R."/>
            <person name="Prohaska S."/>
            <person name="Pruitt K."/>
            <person name="Puig M."/>
            <person name="Quesneville H."/>
            <person name="Ram K.R."/>
            <person name="Rand D."/>
            <person name="Rasmussen M.D."/>
            <person name="Reed L.K."/>
            <person name="Reenan R."/>
            <person name="Reily A."/>
            <person name="Remington K.A."/>
            <person name="Rieger T.T."/>
            <person name="Ritchie M.G."/>
            <person name="Robin C."/>
            <person name="Rogers Y.H."/>
            <person name="Rohde C."/>
            <person name="Rozas J."/>
            <person name="Rubenfield M.J."/>
            <person name="Ruiz A."/>
            <person name="Russo S."/>
            <person name="Salzberg S.L."/>
            <person name="Sanchez-Gracia A."/>
            <person name="Saranga D.J."/>
            <person name="Sato H."/>
            <person name="Schaeffer S.W."/>
            <person name="Schatz M.C."/>
            <person name="Schlenke T."/>
            <person name="Schwartz R."/>
            <person name="Segarra C."/>
            <person name="Singh R.S."/>
            <person name="Sirot L."/>
            <person name="Sirota M."/>
            <person name="Sisneros N.B."/>
            <person name="Smith C.D."/>
            <person name="Smith T.F."/>
            <person name="Spieth J."/>
            <person name="Stage D.E."/>
            <person name="Stark A."/>
            <person name="Stephan W."/>
            <person name="Strausberg R.L."/>
            <person name="Strempel S."/>
            <person name="Sturgill D."/>
            <person name="Sutton G."/>
            <person name="Sutton G.G."/>
            <person name="Tao W."/>
            <person name="Teichmann S."/>
            <person name="Tobari Y.N."/>
            <person name="Tomimura Y."/>
            <person name="Tsolas J.M."/>
            <person name="Valente V.L."/>
            <person name="Venter E."/>
            <person name="Venter J.C."/>
            <person name="Vicario S."/>
            <person name="Vieira F.G."/>
            <person name="Vilella A.J."/>
            <person name="Villasante A."/>
            <person name="Walenz B."/>
            <person name="Wang J."/>
            <person name="Wasserman M."/>
            <person name="Watts T."/>
            <person name="Wilson D."/>
            <person name="Wilson R.K."/>
            <person name="Wing R.A."/>
            <person name="Wolfner M.F."/>
            <person name="Wong A."/>
            <person name="Wong G.K."/>
            <person name="Wu C.I."/>
            <person name="Wu G."/>
            <person name="Yamamoto D."/>
            <person name="Yang H.P."/>
            <person name="Yang S.P."/>
            <person name="Yorke J.A."/>
            <person name="Yoshida K."/>
            <person name="Zdobnov E."/>
            <person name="Zhang P."/>
            <person name="Zhang Y."/>
            <person name="Zimin A.V."/>
            <person name="Baldwin J."/>
            <person name="Abdouelleil A."/>
            <person name="Abdulkadir J."/>
            <person name="Abebe A."/>
            <person name="Abera B."/>
            <person name="Abreu J."/>
            <person name="Acer S.C."/>
            <person name="Aftuck L."/>
            <person name="Alexander A."/>
            <person name="An P."/>
            <person name="Anderson E."/>
            <person name="Anderson S."/>
            <person name="Arachi H."/>
            <person name="Azer M."/>
            <person name="Bachantsang P."/>
            <person name="Barry A."/>
            <person name="Bayul T."/>
            <person name="Berlin A."/>
            <person name="Bessette D."/>
            <person name="Bloom T."/>
            <person name="Blye J."/>
            <person name="Boguslavskiy L."/>
            <person name="Bonnet C."/>
            <person name="Boukhgalter B."/>
            <person name="Bourzgui I."/>
            <person name="Brown A."/>
            <person name="Cahill P."/>
            <person name="Channer S."/>
            <person name="Cheshatsang Y."/>
            <person name="Chuda L."/>
            <person name="Citroen M."/>
            <person name="Collymore A."/>
            <person name="Cooke P."/>
            <person name="Costello M."/>
            <person name="D'Aco K."/>
            <person name="Daza R."/>
            <person name="De Haan G."/>
            <person name="DeGray S."/>
            <person name="DeMaso C."/>
            <person name="Dhargay N."/>
            <person name="Dooley K."/>
            <person name="Dooley E."/>
            <person name="Doricent M."/>
            <person name="Dorje P."/>
            <person name="Dorjee K."/>
            <person name="Dupes A."/>
            <person name="Elong R."/>
            <person name="Falk J."/>
            <person name="Farina A."/>
            <person name="Faro S."/>
            <person name="Ferguson D."/>
            <person name="Fisher S."/>
            <person name="Foley C.D."/>
            <person name="Franke A."/>
            <person name="Friedrich D."/>
            <person name="Gadbois L."/>
            <person name="Gearin G."/>
            <person name="Gearin C.R."/>
            <person name="Giannoukos G."/>
            <person name="Goode T."/>
            <person name="Graham J."/>
            <person name="Grandbois E."/>
            <person name="Grewal S."/>
            <person name="Gyaltsen K."/>
            <person name="Hafez N."/>
            <person name="Hagos B."/>
            <person name="Hall J."/>
            <person name="Henson C."/>
            <person name="Hollinger A."/>
            <person name="Honan T."/>
            <person name="Huard M.D."/>
            <person name="Hughes L."/>
            <person name="Hurhula B."/>
            <person name="Husby M.E."/>
            <person name="Kamat A."/>
            <person name="Kanga B."/>
            <person name="Kashin S."/>
            <person name="Khazanovich D."/>
            <person name="Kisner P."/>
            <person name="Lance K."/>
            <person name="Lara M."/>
            <person name="Lee W."/>
            <person name="Lennon N."/>
            <person name="Letendre F."/>
            <person name="LeVine R."/>
            <person name="Lipovsky A."/>
            <person name="Liu X."/>
            <person name="Liu J."/>
            <person name="Liu S."/>
            <person name="Lokyitsang T."/>
            <person name="Lokyitsang Y."/>
            <person name="Lubonja R."/>
            <person name="Lui A."/>
            <person name="MacDonald P."/>
            <person name="Magnisalis V."/>
            <person name="Maru K."/>
            <person name="Matthews C."/>
            <person name="McCusker W."/>
            <person name="McDonough S."/>
            <person name="Mehta T."/>
            <person name="Meldrim J."/>
            <person name="Meneus L."/>
            <person name="Mihai O."/>
            <person name="Mihalev A."/>
            <person name="Mihova T."/>
            <person name="Mittelman R."/>
            <person name="Mlenga V."/>
            <person name="Montmayeur A."/>
            <person name="Mulrain L."/>
            <person name="Navidi A."/>
            <person name="Naylor J."/>
            <person name="Negash T."/>
            <person name="Nguyen T."/>
            <person name="Nguyen N."/>
            <person name="Nicol R."/>
            <person name="Norbu C."/>
            <person name="Norbu N."/>
            <person name="Novod N."/>
            <person name="O'Neill B."/>
            <person name="Osman S."/>
            <person name="Markiewicz E."/>
            <person name="Oyono O.L."/>
            <person name="Patti C."/>
            <person name="Phunkhang P."/>
            <person name="Pierre F."/>
            <person name="Priest M."/>
            <person name="Raghuraman S."/>
            <person name="Rege F."/>
            <person name="Reyes R."/>
            <person name="Rise C."/>
            <person name="Rogov P."/>
            <person name="Ross K."/>
            <person name="Ryan E."/>
            <person name="Settipalli S."/>
            <person name="Shea T."/>
            <person name="Sherpa N."/>
            <person name="Shi L."/>
            <person name="Shih D."/>
            <person name="Sparrow T."/>
            <person name="Spaulding J."/>
            <person name="Stalker J."/>
            <person name="Stange-Thomann N."/>
            <person name="Stavropoulos S."/>
            <person name="Stone C."/>
            <person name="Strader C."/>
            <person name="Tesfaye S."/>
            <person name="Thomson T."/>
            <person name="Thoulutsang Y."/>
            <person name="Thoulutsang D."/>
            <person name="Topham K."/>
            <person name="Topping I."/>
            <person name="Tsamla T."/>
            <person name="Vassiliev H."/>
            <person name="Vo A."/>
            <person name="Wangchuk T."/>
            <person name="Wangdi T."/>
            <person name="Weiand M."/>
            <person name="Wilkinson J."/>
            <person name="Wilson A."/>
            <person name="Yadav S."/>
            <person name="Young G."/>
            <person name="Yu Q."/>
            <person name="Zembek L."/>
            <person name="Zhong D."/>
            <person name="Zimmer A."/>
            <person name="Zwirko Z."/>
            <person name="Jaffe D.B."/>
            <person name="Alvarez P."/>
            <person name="Brockman W."/>
            <person name="Butler J."/>
            <person name="Chin C."/>
            <person name="Gnerre S."/>
            <person name="Grabherr M."/>
            <person name="Kleber M."/>
            <person name="Mauceli E."/>
            <person name="MacCallum I."/>
        </authorList>
    </citation>
    <scope>NUCLEOTIDE SEQUENCE [LARGE SCALE GENOMIC DNA]</scope>
    <source>
        <strain evidence="11">Tucson 15010-1051.87</strain>
    </source>
</reference>
<feature type="region of interest" description="Disordered" evidence="7">
    <location>
        <begin position="453"/>
        <end position="479"/>
    </location>
</feature>
<evidence type="ECO:0000313" key="11">
    <source>
        <dbReference type="Proteomes" id="UP000008792"/>
    </source>
</evidence>
<evidence type="ECO:0000256" key="3">
    <source>
        <dbReference type="ARBA" id="ARBA00022692"/>
    </source>
</evidence>
<dbReference type="GO" id="GO:0030473">
    <property type="term" value="P:nuclear migration along microtubule"/>
    <property type="evidence" value="ECO:0007669"/>
    <property type="project" value="TreeGrafter"/>
</dbReference>
<feature type="transmembrane region" description="Helical" evidence="8">
    <location>
        <begin position="6"/>
        <end position="27"/>
    </location>
</feature>
<comment type="similarity">
    <text evidence="2">Belongs to the TMEM201 family.</text>
</comment>
<protein>
    <recommendedName>
        <fullName evidence="9">Ima1 N-terminal domain-containing protein</fullName>
    </recommendedName>
</protein>
<dbReference type="KEGG" id="dvi:6635550"/>
<feature type="compositionally biased region" description="Polar residues" evidence="7">
    <location>
        <begin position="636"/>
        <end position="654"/>
    </location>
</feature>
<name>B4MD94_DROVI</name>
<gene>
    <name evidence="10" type="primary">Dvir\GJ15177</name>
    <name evidence="10" type="ORF">Dvir_GJ15177</name>
</gene>
<keyword evidence="5 8" id="KW-0472">Membrane</keyword>
<dbReference type="InterPro" id="IPR018617">
    <property type="entry name" value="Ima1_N"/>
</dbReference>
<evidence type="ECO:0000256" key="1">
    <source>
        <dbReference type="ARBA" id="ARBA00004473"/>
    </source>
</evidence>
<dbReference type="GO" id="GO:0005637">
    <property type="term" value="C:nuclear inner membrane"/>
    <property type="evidence" value="ECO:0007669"/>
    <property type="project" value="UniProtKB-SubCell"/>
</dbReference>
<evidence type="ECO:0000259" key="9">
    <source>
        <dbReference type="Pfam" id="PF09779"/>
    </source>
</evidence>
<keyword evidence="3 8" id="KW-0812">Transmembrane</keyword>
<dbReference type="Pfam" id="PF09779">
    <property type="entry name" value="Ima1_N"/>
    <property type="match status" value="1"/>
</dbReference>
<feature type="region of interest" description="Disordered" evidence="7">
    <location>
        <begin position="634"/>
        <end position="657"/>
    </location>
</feature>
<dbReference type="InParanoid" id="B4MD94"/>
<dbReference type="FunCoup" id="B4MD94">
    <property type="interactions" value="38"/>
</dbReference>
<dbReference type="GO" id="GO:0005521">
    <property type="term" value="F:lamin binding"/>
    <property type="evidence" value="ECO:0007669"/>
    <property type="project" value="TreeGrafter"/>
</dbReference>
<comment type="subcellular location">
    <subcellularLocation>
        <location evidence="1">Nucleus inner membrane</location>
        <topology evidence="1">Multi-pass membrane protein</topology>
    </subcellularLocation>
</comment>
<evidence type="ECO:0000256" key="8">
    <source>
        <dbReference type="SAM" id="Phobius"/>
    </source>
</evidence>
<feature type="transmembrane region" description="Helical" evidence="8">
    <location>
        <begin position="365"/>
        <end position="387"/>
    </location>
</feature>
<dbReference type="PANTHER" id="PTHR28646:SF1">
    <property type="entry name" value="TRANSMEMBRANE PROTEIN 201"/>
    <property type="match status" value="1"/>
</dbReference>
<dbReference type="eggNOG" id="KOG4623">
    <property type="taxonomic scope" value="Eukaryota"/>
</dbReference>
<dbReference type="OrthoDB" id="5966927at2759"/>
<evidence type="ECO:0000256" key="5">
    <source>
        <dbReference type="ARBA" id="ARBA00023136"/>
    </source>
</evidence>
<dbReference type="PANTHER" id="PTHR28646">
    <property type="entry name" value="TRANSMEMBRANE PROTEIN 201"/>
    <property type="match status" value="1"/>
</dbReference>
<accession>B4MD94</accession>
<feature type="transmembrane region" description="Helical" evidence="8">
    <location>
        <begin position="257"/>
        <end position="276"/>
    </location>
</feature>
<organism evidence="10 11">
    <name type="scientific">Drosophila virilis</name>
    <name type="common">Fruit fly</name>
    <dbReference type="NCBI Taxonomy" id="7244"/>
    <lineage>
        <taxon>Eukaryota</taxon>
        <taxon>Metazoa</taxon>
        <taxon>Ecdysozoa</taxon>
        <taxon>Arthropoda</taxon>
        <taxon>Hexapoda</taxon>
        <taxon>Insecta</taxon>
        <taxon>Pterygota</taxon>
        <taxon>Neoptera</taxon>
        <taxon>Endopterygota</taxon>
        <taxon>Diptera</taxon>
        <taxon>Brachycera</taxon>
        <taxon>Muscomorpha</taxon>
        <taxon>Ephydroidea</taxon>
        <taxon>Drosophilidae</taxon>
        <taxon>Drosophila</taxon>
    </lineage>
</organism>
<keyword evidence="11" id="KW-1185">Reference proteome</keyword>
<dbReference type="STRING" id="7244.B4MD94"/>
<evidence type="ECO:0000256" key="7">
    <source>
        <dbReference type="SAM" id="MobiDB-lite"/>
    </source>
</evidence>
<dbReference type="AlphaFoldDB" id="B4MD94"/>
<dbReference type="GO" id="GO:0051015">
    <property type="term" value="F:actin filament binding"/>
    <property type="evidence" value="ECO:0007669"/>
    <property type="project" value="TreeGrafter"/>
</dbReference>
<sequence length="752" mass="83623">MQTLILMLAAKAVPLLALIFVLTLLAYKCYINVRSRFDITVNCWFCNKNLRVPFEQRNSWTCPDCEQYNGFNKDGDYNRDILSQRDCSSRTDANSSRGSSSAATNGHCANAYYANGLTPPQENGLCAQCNEAQRLKIEKLAQFEPRHESRYDQELKVYQNELEHRYRLCASCERHVNKVLHEKKKMVLGSKFLNFIMKGAALLKQPHFQRLARAQQQRRLARYRRLMKWLTLINIVCLVCSLPTATPEQFSCMLGILAKPFFFLYSHALTVLHLLIDYAGELLTEQPFAAKLLMFANILGKLLVYSMGMNQTQAGQATFSVCYTSLYPYAMLGLSFISNLIYGFKLTRYTVLLLLWSIYAKGSFLLVEAIDGVTYILLGSVATMLLLSSKQTDSLEQMSAGESFHRLCADECIHDDETISMLSQQLNCQNASNATNNTTANLSLPGSGCSTPQLRSLGAGQGSSNTAVGAPPPPPPPSVLSLDSLRLTTQQTPIHRMLASPAPSYHATSPSPMYAAGSLDQQAWRSSYAGVQHTDALNLGQPVANGWQRAVYATGLEQRPQSSYGFGLDQRPMTRSTNNLLFPPRLQMQQQQQQQQRNGDISAWVNAASASAHPDLLQEPSTANLMHCSYNRDLSRTSSQSSGFESQLGNNNNLAARPDVAMPQPFWALPAATQELQPQQFQQLNPSAVMRDCLWSEQRQLRVPVPAPGSTYAVHSELGRSAAAKSQSDYRPGDLLRNWMDRNGVATQKTNG</sequence>
<evidence type="ECO:0000256" key="4">
    <source>
        <dbReference type="ARBA" id="ARBA00022989"/>
    </source>
</evidence>
<evidence type="ECO:0000256" key="2">
    <source>
        <dbReference type="ARBA" id="ARBA00007600"/>
    </source>
</evidence>
<dbReference type="InterPro" id="IPR040041">
    <property type="entry name" value="TMEM201"/>
</dbReference>
<keyword evidence="6" id="KW-0539">Nucleus</keyword>
<keyword evidence="4 8" id="KW-1133">Transmembrane helix</keyword>
<feature type="transmembrane region" description="Helical" evidence="8">
    <location>
        <begin position="326"/>
        <end position="344"/>
    </location>
</feature>
<dbReference type="EMBL" id="CH940660">
    <property type="protein sequence ID" value="EDW58166.1"/>
    <property type="molecule type" value="Genomic_DNA"/>
</dbReference>
<feature type="domain" description="Ima1 N-terminal" evidence="9">
    <location>
        <begin position="41"/>
        <end position="176"/>
    </location>
</feature>
<dbReference type="PhylomeDB" id="B4MD94"/>
<evidence type="ECO:0000313" key="10">
    <source>
        <dbReference type="EMBL" id="EDW58166.1"/>
    </source>
</evidence>
<feature type="transmembrane region" description="Helical" evidence="8">
    <location>
        <begin position="226"/>
        <end position="245"/>
    </location>
</feature>